<dbReference type="Proteomes" id="UP000029665">
    <property type="component" value="Unassembled WGS sequence"/>
</dbReference>
<accession>A0A060S756</accession>
<dbReference type="OrthoDB" id="2740581at2759"/>
<feature type="chain" id="PRO_5001590870" description="Cellobiose dehydrogenase cytochrome domain-containing protein" evidence="1">
    <location>
        <begin position="26"/>
        <end position="222"/>
    </location>
</feature>
<keyword evidence="1" id="KW-0732">Signal</keyword>
<evidence type="ECO:0008006" key="4">
    <source>
        <dbReference type="Google" id="ProtNLM"/>
    </source>
</evidence>
<evidence type="ECO:0000256" key="1">
    <source>
        <dbReference type="SAM" id="SignalP"/>
    </source>
</evidence>
<dbReference type="AlphaFoldDB" id="A0A060S756"/>
<evidence type="ECO:0000313" key="3">
    <source>
        <dbReference type="Proteomes" id="UP000029665"/>
    </source>
</evidence>
<dbReference type="STRING" id="5643.A0A060S756"/>
<proteinExistence type="predicted"/>
<dbReference type="EMBL" id="CCBP010000066">
    <property type="protein sequence ID" value="CDO70066.1"/>
    <property type="molecule type" value="Genomic_DNA"/>
</dbReference>
<reference evidence="2" key="1">
    <citation type="submission" date="2014-01" db="EMBL/GenBank/DDBJ databases">
        <title>The genome of the white-rot fungus Pycnoporus cinnabarinus: a basidiomycete model with a versatile arsenal for lignocellulosic biomass breakdown.</title>
        <authorList>
            <person name="Levasseur A."/>
            <person name="Lomascolo A."/>
            <person name="Ruiz-Duenas F.J."/>
            <person name="Uzan E."/>
            <person name="Piumi F."/>
            <person name="Kues U."/>
            <person name="Ram A.F.J."/>
            <person name="Murat C."/>
            <person name="Haon M."/>
            <person name="Benoit I."/>
            <person name="Arfi Y."/>
            <person name="Chevret D."/>
            <person name="Drula E."/>
            <person name="Kwon M.J."/>
            <person name="Gouret P."/>
            <person name="Lesage-Meessen L."/>
            <person name="Lombard V."/>
            <person name="Mariette J."/>
            <person name="Noirot C."/>
            <person name="Park J."/>
            <person name="Patyshakuliyeva A."/>
            <person name="Wieneger R.A.B."/>
            <person name="Wosten H.A.B."/>
            <person name="Martin F."/>
            <person name="Coutinho P.M."/>
            <person name="de Vries R."/>
            <person name="Martinez A.T."/>
            <person name="Klopp C."/>
            <person name="Pontarotti P."/>
            <person name="Henrissat B."/>
            <person name="Record E."/>
        </authorList>
    </citation>
    <scope>NUCLEOTIDE SEQUENCE [LARGE SCALE GENOMIC DNA]</scope>
    <source>
        <strain evidence="2">BRFM137</strain>
    </source>
</reference>
<name>A0A060S756_PYCCI</name>
<feature type="signal peptide" evidence="1">
    <location>
        <begin position="1"/>
        <end position="25"/>
    </location>
</feature>
<organism evidence="2 3">
    <name type="scientific">Pycnoporus cinnabarinus</name>
    <name type="common">Cinnabar-red polypore</name>
    <name type="synonym">Trametes cinnabarina</name>
    <dbReference type="NCBI Taxonomy" id="5643"/>
    <lineage>
        <taxon>Eukaryota</taxon>
        <taxon>Fungi</taxon>
        <taxon>Dikarya</taxon>
        <taxon>Basidiomycota</taxon>
        <taxon>Agaricomycotina</taxon>
        <taxon>Agaricomycetes</taxon>
        <taxon>Polyporales</taxon>
        <taxon>Polyporaceae</taxon>
        <taxon>Trametes</taxon>
    </lineage>
</organism>
<keyword evidence="3" id="KW-1185">Reference proteome</keyword>
<comment type="caution">
    <text evidence="2">The sequence shown here is derived from an EMBL/GenBank/DDBJ whole genome shotgun (WGS) entry which is preliminary data.</text>
</comment>
<protein>
    <recommendedName>
        <fullName evidence="4">Cellobiose dehydrogenase cytochrome domain-containing protein</fullName>
    </recommendedName>
</protein>
<evidence type="ECO:0000313" key="2">
    <source>
        <dbReference type="EMBL" id="CDO70066.1"/>
    </source>
</evidence>
<gene>
    <name evidence="2" type="ORF">BN946_scf184601.g19</name>
</gene>
<dbReference type="HOGENOM" id="CLU_096179_0_0_1"/>
<sequence>MRLLCSPALTLGLALIAAPFLGAIAHSQSTTHNVTVDDAEGSPDGRYRVIYSPPDAWKAGSAKGCDGCLVSGIDASKHITATILFEGTGLWVYGLIPRTNSSATDTVFFGFALDNDLSTGWVNATASRDSRPNSTEPIDYNVVLFGVEGLNSSQAHNFTLVVGPNEDSRVSPDPTPLLSSIVLLDYFVVVYVALSYPSRRALPYALPVALAVRVQALQTSPD</sequence>